<organism evidence="11 12">
    <name type="scientific">Candidatus Ryanbacteria bacterium CG10_big_fil_rev_8_21_14_0_10_43_42</name>
    <dbReference type="NCBI Taxonomy" id="1974864"/>
    <lineage>
        <taxon>Bacteria</taxon>
        <taxon>Candidatus Ryaniibacteriota</taxon>
    </lineage>
</organism>
<dbReference type="Gene3D" id="3.40.710.10">
    <property type="entry name" value="DD-peptidase/beta-lactamase superfamily"/>
    <property type="match status" value="1"/>
</dbReference>
<evidence type="ECO:0000256" key="1">
    <source>
        <dbReference type="ARBA" id="ARBA00007164"/>
    </source>
</evidence>
<accession>A0A2M8KW33</accession>
<keyword evidence="3" id="KW-0378">Hydrolase</keyword>
<evidence type="ECO:0000256" key="2">
    <source>
        <dbReference type="ARBA" id="ARBA00022729"/>
    </source>
</evidence>
<evidence type="ECO:0000256" key="5">
    <source>
        <dbReference type="ARBA" id="ARBA00022984"/>
    </source>
</evidence>
<evidence type="ECO:0000256" key="8">
    <source>
        <dbReference type="PIRSR" id="PIRSR618044-2"/>
    </source>
</evidence>
<feature type="active site" description="Acyl-ester intermediate" evidence="7">
    <location>
        <position position="89"/>
    </location>
</feature>
<keyword evidence="5" id="KW-0573">Peptidoglycan synthesis</keyword>
<dbReference type="GO" id="GO:0009252">
    <property type="term" value="P:peptidoglycan biosynthetic process"/>
    <property type="evidence" value="ECO:0007669"/>
    <property type="project" value="UniProtKB-KW"/>
</dbReference>
<evidence type="ECO:0000313" key="11">
    <source>
        <dbReference type="EMBL" id="PJE64144.1"/>
    </source>
</evidence>
<evidence type="ECO:0000313" key="12">
    <source>
        <dbReference type="Proteomes" id="UP000229098"/>
    </source>
</evidence>
<dbReference type="InterPro" id="IPR001967">
    <property type="entry name" value="Peptidase_S11_N"/>
</dbReference>
<dbReference type="InterPro" id="IPR012338">
    <property type="entry name" value="Beta-lactam/transpept-like"/>
</dbReference>
<keyword evidence="2" id="KW-0732">Signal</keyword>
<dbReference type="GO" id="GO:0006508">
    <property type="term" value="P:proteolysis"/>
    <property type="evidence" value="ECO:0007669"/>
    <property type="project" value="InterPro"/>
</dbReference>
<evidence type="ECO:0000256" key="7">
    <source>
        <dbReference type="PIRSR" id="PIRSR618044-1"/>
    </source>
</evidence>
<dbReference type="EMBL" id="PFEF01000010">
    <property type="protein sequence ID" value="PJE64144.1"/>
    <property type="molecule type" value="Genomic_DNA"/>
</dbReference>
<feature type="active site" description="Proton acceptor" evidence="7">
    <location>
        <position position="92"/>
    </location>
</feature>
<evidence type="ECO:0000256" key="9">
    <source>
        <dbReference type="RuleBase" id="RU004016"/>
    </source>
</evidence>
<dbReference type="GO" id="GO:0008360">
    <property type="term" value="P:regulation of cell shape"/>
    <property type="evidence" value="ECO:0007669"/>
    <property type="project" value="UniProtKB-KW"/>
</dbReference>
<proteinExistence type="inferred from homology"/>
<evidence type="ECO:0000256" key="3">
    <source>
        <dbReference type="ARBA" id="ARBA00022801"/>
    </source>
</evidence>
<sequence length="313" mass="33695">MSPTQNTALILAIAVLALTPIIPSMSSTLRTHTRASLYTSLGQEQILREHETVRPDAPTVEALAALVFDPLSETTIFGKNENQTIGIASLTKIMTAIVALEQAGADELIFISPDAIATEGIAGNLLPGDHLRLKDLIAMMMMESSNDAAASIAEHIGTLRGASSFQESQNIFVSLMNEKAYEIGLMHTIFQNPTGLDINEDAGIVSNISTAYDVALLVTYAEQYPSLWEFSRKATYTVHSFEGNLYPLSSINALPQEIPGITGGKTGFTDTTHGSLVSLAEIPLGHPVIIVILGSSREGRFKDTILLADWLRN</sequence>
<dbReference type="GO" id="GO:0009002">
    <property type="term" value="F:serine-type D-Ala-D-Ala carboxypeptidase activity"/>
    <property type="evidence" value="ECO:0007669"/>
    <property type="project" value="InterPro"/>
</dbReference>
<dbReference type="PANTHER" id="PTHR21581:SF33">
    <property type="entry name" value="D-ALANYL-D-ALANINE CARBOXYPEPTIDASE DACB"/>
    <property type="match status" value="1"/>
</dbReference>
<dbReference type="GO" id="GO:0071555">
    <property type="term" value="P:cell wall organization"/>
    <property type="evidence" value="ECO:0007669"/>
    <property type="project" value="UniProtKB-KW"/>
</dbReference>
<feature type="domain" description="Peptidase S11 D-alanyl-D-alanine carboxypeptidase A N-terminal" evidence="10">
    <location>
        <begin position="54"/>
        <end position="295"/>
    </location>
</feature>
<dbReference type="PRINTS" id="PR00725">
    <property type="entry name" value="DADACBPTASE1"/>
</dbReference>
<feature type="active site" evidence="7">
    <location>
        <position position="144"/>
    </location>
</feature>
<feature type="binding site" evidence="8">
    <location>
        <position position="265"/>
    </location>
    <ligand>
        <name>substrate</name>
    </ligand>
</feature>
<protein>
    <recommendedName>
        <fullName evidence="10">Peptidase S11 D-alanyl-D-alanine carboxypeptidase A N-terminal domain-containing protein</fullName>
    </recommendedName>
</protein>
<evidence type="ECO:0000256" key="6">
    <source>
        <dbReference type="ARBA" id="ARBA00023316"/>
    </source>
</evidence>
<dbReference type="SUPFAM" id="SSF56601">
    <property type="entry name" value="beta-lactamase/transpeptidase-like"/>
    <property type="match status" value="1"/>
</dbReference>
<dbReference type="Proteomes" id="UP000229098">
    <property type="component" value="Unassembled WGS sequence"/>
</dbReference>
<dbReference type="AlphaFoldDB" id="A0A2M8KW33"/>
<gene>
    <name evidence="11" type="ORF">COU90_04715</name>
</gene>
<dbReference type="Pfam" id="PF00768">
    <property type="entry name" value="Peptidase_S11"/>
    <property type="match status" value="1"/>
</dbReference>
<evidence type="ECO:0000256" key="4">
    <source>
        <dbReference type="ARBA" id="ARBA00022960"/>
    </source>
</evidence>
<comment type="caution">
    <text evidence="11">The sequence shown here is derived from an EMBL/GenBank/DDBJ whole genome shotgun (WGS) entry which is preliminary data.</text>
</comment>
<evidence type="ECO:0000259" key="10">
    <source>
        <dbReference type="Pfam" id="PF00768"/>
    </source>
</evidence>
<dbReference type="InterPro" id="IPR018044">
    <property type="entry name" value="Peptidase_S11"/>
</dbReference>
<keyword evidence="4" id="KW-0133">Cell shape</keyword>
<keyword evidence="6" id="KW-0961">Cell wall biogenesis/degradation</keyword>
<name>A0A2M8KW33_9BACT</name>
<reference evidence="12" key="1">
    <citation type="submission" date="2017-09" db="EMBL/GenBank/DDBJ databases">
        <title>Depth-based differentiation of microbial function through sediment-hosted aquifers and enrichment of novel symbionts in the deep terrestrial subsurface.</title>
        <authorList>
            <person name="Probst A.J."/>
            <person name="Ladd B."/>
            <person name="Jarett J.K."/>
            <person name="Geller-Mcgrath D.E."/>
            <person name="Sieber C.M.K."/>
            <person name="Emerson J.B."/>
            <person name="Anantharaman K."/>
            <person name="Thomas B.C."/>
            <person name="Malmstrom R."/>
            <person name="Stieglmeier M."/>
            <person name="Klingl A."/>
            <person name="Woyke T."/>
            <person name="Ryan C.M."/>
            <person name="Banfield J.F."/>
        </authorList>
    </citation>
    <scope>NUCLEOTIDE SEQUENCE [LARGE SCALE GENOMIC DNA]</scope>
</reference>
<dbReference type="PANTHER" id="PTHR21581">
    <property type="entry name" value="D-ALANYL-D-ALANINE CARBOXYPEPTIDASE"/>
    <property type="match status" value="1"/>
</dbReference>
<comment type="similarity">
    <text evidence="1 9">Belongs to the peptidase S11 family.</text>
</comment>